<proteinExistence type="predicted"/>
<organism evidence="3 4">
    <name type="scientific">Nadsonia fulvescens var. elongata DSM 6958</name>
    <dbReference type="NCBI Taxonomy" id="857566"/>
    <lineage>
        <taxon>Eukaryota</taxon>
        <taxon>Fungi</taxon>
        <taxon>Dikarya</taxon>
        <taxon>Ascomycota</taxon>
        <taxon>Saccharomycotina</taxon>
        <taxon>Dipodascomycetes</taxon>
        <taxon>Dipodascales</taxon>
        <taxon>Dipodascales incertae sedis</taxon>
        <taxon>Nadsonia</taxon>
    </lineage>
</organism>
<dbReference type="AlphaFoldDB" id="A0A1E3PPA5"/>
<evidence type="ECO:0000313" key="4">
    <source>
        <dbReference type="Proteomes" id="UP000095009"/>
    </source>
</evidence>
<dbReference type="EMBL" id="KV454408">
    <property type="protein sequence ID" value="ODQ66752.1"/>
    <property type="molecule type" value="Genomic_DNA"/>
</dbReference>
<dbReference type="GO" id="GO:0031511">
    <property type="term" value="C:Mis6-Sim4 complex"/>
    <property type="evidence" value="ECO:0007669"/>
    <property type="project" value="InterPro"/>
</dbReference>
<keyword evidence="4" id="KW-1185">Reference proteome</keyword>
<reference evidence="3 4" key="1">
    <citation type="journal article" date="2016" name="Proc. Natl. Acad. Sci. U.S.A.">
        <title>Comparative genomics of biotechnologically important yeasts.</title>
        <authorList>
            <person name="Riley R."/>
            <person name="Haridas S."/>
            <person name="Wolfe K.H."/>
            <person name="Lopes M.R."/>
            <person name="Hittinger C.T."/>
            <person name="Goeker M."/>
            <person name="Salamov A.A."/>
            <person name="Wisecaver J.H."/>
            <person name="Long T.M."/>
            <person name="Calvey C.H."/>
            <person name="Aerts A.L."/>
            <person name="Barry K.W."/>
            <person name="Choi C."/>
            <person name="Clum A."/>
            <person name="Coughlan A.Y."/>
            <person name="Deshpande S."/>
            <person name="Douglass A.P."/>
            <person name="Hanson S.J."/>
            <person name="Klenk H.-P."/>
            <person name="LaButti K.M."/>
            <person name="Lapidus A."/>
            <person name="Lindquist E.A."/>
            <person name="Lipzen A.M."/>
            <person name="Meier-Kolthoff J.P."/>
            <person name="Ohm R.A."/>
            <person name="Otillar R.P."/>
            <person name="Pangilinan J.L."/>
            <person name="Peng Y."/>
            <person name="Rokas A."/>
            <person name="Rosa C.A."/>
            <person name="Scheuner C."/>
            <person name="Sibirny A.A."/>
            <person name="Slot J.C."/>
            <person name="Stielow J.B."/>
            <person name="Sun H."/>
            <person name="Kurtzman C.P."/>
            <person name="Blackwell M."/>
            <person name="Grigoriev I.V."/>
            <person name="Jeffries T.W."/>
        </authorList>
    </citation>
    <scope>NUCLEOTIDE SEQUENCE [LARGE SCALE GENOMIC DNA]</scope>
    <source>
        <strain evidence="3 4">DSM 6958</strain>
    </source>
</reference>
<sequence>MSKIYNEAREFIQDQVRYLTQPFSFTPAIEHAIENDQRHLQQLEVETPVQETNSGNDGKDNYDDSDSDDNEFKPTIKRRRKELDKAGLRKKPTGKYKRSILTKSYVQKVLDAANTQMRKYYSRLFTRQSINHLAMQIQSSEHQRYMNAARLSQQVQRLGDPVWNMYLSKNGSNPGTNSLEEEVAYNTNGIKIALGGLTSEQRLKLAQDLCDLHPDKPTGSRALDLTIALAKYQRARAQHDQYRTLQEWLTSVLGTGTLGDSSKENIELNLPNRHNKALLKKLNQLKVLQHNLKRKNKSLTTNKNLKPVANRKDTMRSFEDKFNDLYGNSDIV</sequence>
<feature type="coiled-coil region" evidence="1">
    <location>
        <begin position="275"/>
        <end position="302"/>
    </location>
</feature>
<evidence type="ECO:0000256" key="2">
    <source>
        <dbReference type="SAM" id="MobiDB-lite"/>
    </source>
</evidence>
<dbReference type="Pfam" id="PF13093">
    <property type="entry name" value="FTA4"/>
    <property type="match status" value="1"/>
</dbReference>
<keyword evidence="1" id="KW-0175">Coiled coil</keyword>
<dbReference type="InterPro" id="IPR025207">
    <property type="entry name" value="Sim4_Fta4"/>
</dbReference>
<gene>
    <name evidence="3" type="ORF">NADFUDRAFT_41375</name>
</gene>
<dbReference type="Proteomes" id="UP000095009">
    <property type="component" value="Unassembled WGS sequence"/>
</dbReference>
<name>A0A1E3PPA5_9ASCO</name>
<evidence type="ECO:0000256" key="1">
    <source>
        <dbReference type="SAM" id="Coils"/>
    </source>
</evidence>
<protein>
    <submittedName>
        <fullName evidence="3">Uncharacterized protein</fullName>
    </submittedName>
</protein>
<accession>A0A1E3PPA5</accession>
<feature type="region of interest" description="Disordered" evidence="2">
    <location>
        <begin position="46"/>
        <end position="91"/>
    </location>
</feature>
<evidence type="ECO:0000313" key="3">
    <source>
        <dbReference type="EMBL" id="ODQ66752.1"/>
    </source>
</evidence>